<dbReference type="EMBL" id="BLAN01000100">
    <property type="protein sequence ID" value="GET08888.1"/>
    <property type="molecule type" value="Genomic_DNA"/>
</dbReference>
<evidence type="ECO:0000256" key="1">
    <source>
        <dbReference type="SAM" id="Phobius"/>
    </source>
</evidence>
<dbReference type="Pfam" id="PF13602">
    <property type="entry name" value="ADH_zinc_N_2"/>
    <property type="match status" value="1"/>
</dbReference>
<dbReference type="Proteomes" id="UP000494178">
    <property type="component" value="Unassembled WGS sequence"/>
</dbReference>
<dbReference type="CDD" id="cd05289">
    <property type="entry name" value="MDR_like_2"/>
    <property type="match status" value="1"/>
</dbReference>
<keyword evidence="1" id="KW-1133">Transmembrane helix</keyword>
<dbReference type="InterPro" id="IPR020843">
    <property type="entry name" value="ER"/>
</dbReference>
<dbReference type="Gene3D" id="3.40.50.720">
    <property type="entry name" value="NAD(P)-binding Rossmann-like Domain"/>
    <property type="match status" value="1"/>
</dbReference>
<dbReference type="InterPro" id="IPR011032">
    <property type="entry name" value="GroES-like_sf"/>
</dbReference>
<dbReference type="PANTHER" id="PTHR11695:SF294">
    <property type="entry name" value="RETICULON-4-INTERACTING PROTEIN 1, MITOCHONDRIAL"/>
    <property type="match status" value="1"/>
</dbReference>
<dbReference type="SUPFAM" id="SSF51735">
    <property type="entry name" value="NAD(P)-binding Rossmann-fold domains"/>
    <property type="match status" value="1"/>
</dbReference>
<comment type="caution">
    <text evidence="3">The sequence shown here is derived from an EMBL/GenBank/DDBJ whole genome shotgun (WGS) entry which is preliminary data.</text>
</comment>
<protein>
    <submittedName>
        <fullName evidence="3">NADPH:quinone reductase</fullName>
    </submittedName>
</protein>
<gene>
    <name evidence="3" type="primary">qor</name>
    <name evidence="3" type="ORF">SY111_15120</name>
</gene>
<name>A0A6F9XUN1_9LACO</name>
<feature type="domain" description="Enoyl reductase (ER)" evidence="2">
    <location>
        <begin position="10"/>
        <end position="334"/>
    </location>
</feature>
<evidence type="ECO:0000313" key="3">
    <source>
        <dbReference type="EMBL" id="GET08888.1"/>
    </source>
</evidence>
<dbReference type="SUPFAM" id="SSF50129">
    <property type="entry name" value="GroES-like"/>
    <property type="match status" value="1"/>
</dbReference>
<dbReference type="Gene3D" id="3.90.180.10">
    <property type="entry name" value="Medium-chain alcohol dehydrogenases, catalytic domain"/>
    <property type="match status" value="1"/>
</dbReference>
<dbReference type="InterPro" id="IPR036291">
    <property type="entry name" value="NAD(P)-bd_dom_sf"/>
</dbReference>
<dbReference type="InterPro" id="IPR013154">
    <property type="entry name" value="ADH-like_N"/>
</dbReference>
<accession>A0A6F9XUN1</accession>
<keyword evidence="1" id="KW-0472">Membrane</keyword>
<feature type="transmembrane region" description="Helical" evidence="1">
    <location>
        <begin position="148"/>
        <end position="169"/>
    </location>
</feature>
<organism evidence="3">
    <name type="scientific">Ligilactobacillus agilis</name>
    <dbReference type="NCBI Taxonomy" id="1601"/>
    <lineage>
        <taxon>Bacteria</taxon>
        <taxon>Bacillati</taxon>
        <taxon>Bacillota</taxon>
        <taxon>Bacilli</taxon>
        <taxon>Lactobacillales</taxon>
        <taxon>Lactobacillaceae</taxon>
        <taxon>Ligilactobacillus</taxon>
    </lineage>
</organism>
<proteinExistence type="predicted"/>
<dbReference type="AlphaFoldDB" id="A0A6F9XUN1"/>
<dbReference type="PANTHER" id="PTHR11695">
    <property type="entry name" value="ALCOHOL DEHYDROGENASE RELATED"/>
    <property type="match status" value="1"/>
</dbReference>
<dbReference type="Pfam" id="PF08240">
    <property type="entry name" value="ADH_N"/>
    <property type="match status" value="1"/>
</dbReference>
<dbReference type="GO" id="GO:0016491">
    <property type="term" value="F:oxidoreductase activity"/>
    <property type="evidence" value="ECO:0007669"/>
    <property type="project" value="InterPro"/>
</dbReference>
<sequence length="338" mass="36842">MKAAYITHYGQKQLTLGQLPKPSITQPKQVLVRLLKASVNPVDLKIQAGKLRPLLKLPMPLVLGNDYVGIVEAIGTAVTNFKVGQKVFGRISKQSIGTFFDYLVDQEANLALLPPNLDLKLAAALPLVGLTAYQALFDKMQAKRGQSILIHALIHAGAGAVGSILVQLAKMQGLTVITTASQRNHAWLTTLGADQVIDYRHSDFTKVCPPVDYVFDTIGKETLLQSFEVVKPGGKVVSVAGLPDAKFAKAYGLNLIWQGLFKLASHKITRASHKAHAEYEFLFMRPAGLQLQRLAELAVTGRLQVRVAKEYPFEEIQAACDYVATGHADGKVIIKLID</sequence>
<keyword evidence="1" id="KW-0812">Transmembrane</keyword>
<evidence type="ECO:0000259" key="2">
    <source>
        <dbReference type="SMART" id="SM00829"/>
    </source>
</evidence>
<reference evidence="3" key="1">
    <citation type="submission" date="2019-10" db="EMBL/GenBank/DDBJ databases">
        <title>Lactobacillus agilis SY111 Whole Genome Sequencing Project.</title>
        <authorList>
            <person name="Suzuki S."/>
            <person name="Endo A."/>
            <person name="Maeno S."/>
            <person name="Shiwa Y."/>
            <person name="Matsutani M."/>
            <person name="Kajikawa A."/>
        </authorList>
    </citation>
    <scope>NUCLEOTIDE SEQUENCE</scope>
    <source>
        <strain evidence="3">SY111</strain>
    </source>
</reference>
<dbReference type="SMART" id="SM00829">
    <property type="entry name" value="PKS_ER"/>
    <property type="match status" value="1"/>
</dbReference>
<dbReference type="InterPro" id="IPR050700">
    <property type="entry name" value="YIM1/Zinc_Alcohol_DH_Fams"/>
</dbReference>
<dbReference type="RefSeq" id="WP_172586232.1">
    <property type="nucleotide sequence ID" value="NZ_BLAN01000100.1"/>
</dbReference>